<dbReference type="InterPro" id="IPR036890">
    <property type="entry name" value="HATPase_C_sf"/>
</dbReference>
<name>A0A366X5J1_9RHOB</name>
<dbReference type="OrthoDB" id="7904633at2"/>
<gene>
    <name evidence="2" type="ORF">DS909_07475</name>
</gene>
<organism evidence="2 3">
    <name type="scientific">Phaeobacter gallaeciensis</name>
    <dbReference type="NCBI Taxonomy" id="60890"/>
    <lineage>
        <taxon>Bacteria</taxon>
        <taxon>Pseudomonadati</taxon>
        <taxon>Pseudomonadota</taxon>
        <taxon>Alphaproteobacteria</taxon>
        <taxon>Rhodobacterales</taxon>
        <taxon>Roseobacteraceae</taxon>
        <taxon>Phaeobacter</taxon>
    </lineage>
</organism>
<accession>A0A366X5J1</accession>
<dbReference type="AlphaFoldDB" id="A0A366X5J1"/>
<dbReference type="Gene3D" id="3.30.565.10">
    <property type="entry name" value="Histidine kinase-like ATPase, C-terminal domain"/>
    <property type="match status" value="1"/>
</dbReference>
<feature type="domain" description="Histidine kinase/HSP90-like ATPase" evidence="1">
    <location>
        <begin position="227"/>
        <end position="336"/>
    </location>
</feature>
<dbReference type="SMART" id="SM00387">
    <property type="entry name" value="HATPase_c"/>
    <property type="match status" value="1"/>
</dbReference>
<dbReference type="Pfam" id="PF02518">
    <property type="entry name" value="HATPase_c"/>
    <property type="match status" value="1"/>
</dbReference>
<evidence type="ECO:0000259" key="1">
    <source>
        <dbReference type="SMART" id="SM00387"/>
    </source>
</evidence>
<proteinExistence type="predicted"/>
<reference evidence="2 3" key="1">
    <citation type="submission" date="2018-07" db="EMBL/GenBank/DDBJ databases">
        <title>Modular assembly of carbohydrate-degrading microbial communities in the ocean.</title>
        <authorList>
            <person name="Enke T.N."/>
            <person name="Datta M.S."/>
            <person name="Schwartzman J.A."/>
            <person name="Cermak N."/>
            <person name="Schmitz D.A."/>
            <person name="Barrere J."/>
            <person name="Cordero O.X."/>
        </authorList>
    </citation>
    <scope>NUCLEOTIDE SEQUENCE [LARGE SCALE GENOMIC DNA]</scope>
    <source>
        <strain evidence="2 3">C3M10</strain>
    </source>
</reference>
<sequence>MVQLMSHRLLARLQRYWKVGSRHLKKGPTFTQGGTLVSESNEKFRRQLVSGVPRERLAAARFFSSHASASDLDHLQSALANESVTWIEGALKRAIIRADPDARFQPSIVVRQQTEDDHPEGYTTQVYAEALEVTSKQILHELEPLVGSARLAASREIPNFNESKTNAILSQLNDFMAAISRLRESASPPKTEEFHLDLTIDDLIGQTECGDDVVFQVSGKRPCTVDGDRGLVTLAFKNGLKNAIEAQQPELEGGSSRIVVTWGVTDVEYWISILDDGVGFAGNIIRAFEMGRTSKANHLGMGLAIAKQSMHSMNGDVTLTPRDKGMLYHMNWPKKAR</sequence>
<evidence type="ECO:0000313" key="2">
    <source>
        <dbReference type="EMBL" id="RBW57973.1"/>
    </source>
</evidence>
<protein>
    <recommendedName>
        <fullName evidence="1">Histidine kinase/HSP90-like ATPase domain-containing protein</fullName>
    </recommendedName>
</protein>
<comment type="caution">
    <text evidence="2">The sequence shown here is derived from an EMBL/GenBank/DDBJ whole genome shotgun (WGS) entry which is preliminary data.</text>
</comment>
<evidence type="ECO:0000313" key="3">
    <source>
        <dbReference type="Proteomes" id="UP000252706"/>
    </source>
</evidence>
<dbReference type="EMBL" id="QOCE01000017">
    <property type="protein sequence ID" value="RBW57973.1"/>
    <property type="molecule type" value="Genomic_DNA"/>
</dbReference>
<dbReference type="InterPro" id="IPR003594">
    <property type="entry name" value="HATPase_dom"/>
</dbReference>
<dbReference type="Proteomes" id="UP000252706">
    <property type="component" value="Unassembled WGS sequence"/>
</dbReference>
<dbReference type="SUPFAM" id="SSF55874">
    <property type="entry name" value="ATPase domain of HSP90 chaperone/DNA topoisomerase II/histidine kinase"/>
    <property type="match status" value="1"/>
</dbReference>